<dbReference type="EMBL" id="JAGGNH010000071">
    <property type="protein sequence ID" value="KAJ0960555.1"/>
    <property type="molecule type" value="Genomic_DNA"/>
</dbReference>
<feature type="region of interest" description="Disordered" evidence="1">
    <location>
        <begin position="93"/>
        <end position="117"/>
    </location>
</feature>
<feature type="region of interest" description="Disordered" evidence="1">
    <location>
        <begin position="51"/>
        <end position="79"/>
    </location>
</feature>
<evidence type="ECO:0000313" key="3">
    <source>
        <dbReference type="Proteomes" id="UP001085076"/>
    </source>
</evidence>
<reference evidence="2 3" key="1">
    <citation type="journal article" date="2022" name="Hortic Res">
        <title>The genome of Dioscorea zingiberensis sheds light on the biosynthesis, origin and evolution of the medicinally important diosgenin saponins.</title>
        <authorList>
            <person name="Li Y."/>
            <person name="Tan C."/>
            <person name="Li Z."/>
            <person name="Guo J."/>
            <person name="Li S."/>
            <person name="Chen X."/>
            <person name="Wang C."/>
            <person name="Dai X."/>
            <person name="Yang H."/>
            <person name="Song W."/>
            <person name="Hou L."/>
            <person name="Xu J."/>
            <person name="Tong Z."/>
            <person name="Xu A."/>
            <person name="Yuan X."/>
            <person name="Wang W."/>
            <person name="Yang Q."/>
            <person name="Chen L."/>
            <person name="Sun Z."/>
            <person name="Wang K."/>
            <person name="Pan B."/>
            <person name="Chen J."/>
            <person name="Bao Y."/>
            <person name="Liu F."/>
            <person name="Qi X."/>
            <person name="Gang D.R."/>
            <person name="Wen J."/>
            <person name="Li J."/>
        </authorList>
    </citation>
    <scope>NUCLEOTIDE SEQUENCE [LARGE SCALE GENOMIC DNA]</scope>
    <source>
        <strain evidence="2">Dzin_1.0</strain>
    </source>
</reference>
<accession>A0A9D5H229</accession>
<sequence>MTKEPIASRKLIAWPRIHDELTIDAAKMPNNRTIRDFRNLLDEAYKPRIRAIEQEEAQANTNRKSPTRAPSSKLDDSGIRELLPSDIVVADEQCARPRVSEQGHRAIRDGSSVSHHL</sequence>
<organism evidence="2 3">
    <name type="scientific">Dioscorea zingiberensis</name>
    <dbReference type="NCBI Taxonomy" id="325984"/>
    <lineage>
        <taxon>Eukaryota</taxon>
        <taxon>Viridiplantae</taxon>
        <taxon>Streptophyta</taxon>
        <taxon>Embryophyta</taxon>
        <taxon>Tracheophyta</taxon>
        <taxon>Spermatophyta</taxon>
        <taxon>Magnoliopsida</taxon>
        <taxon>Liliopsida</taxon>
        <taxon>Dioscoreales</taxon>
        <taxon>Dioscoreaceae</taxon>
        <taxon>Dioscorea</taxon>
    </lineage>
</organism>
<dbReference type="Proteomes" id="UP001085076">
    <property type="component" value="Unassembled WGS sequence"/>
</dbReference>
<dbReference type="AlphaFoldDB" id="A0A9D5H229"/>
<dbReference type="OrthoDB" id="529273at2759"/>
<comment type="caution">
    <text evidence="2">The sequence shown here is derived from an EMBL/GenBank/DDBJ whole genome shotgun (WGS) entry which is preliminary data.</text>
</comment>
<proteinExistence type="predicted"/>
<feature type="compositionally biased region" description="Polar residues" evidence="1">
    <location>
        <begin position="57"/>
        <end position="70"/>
    </location>
</feature>
<evidence type="ECO:0000313" key="2">
    <source>
        <dbReference type="EMBL" id="KAJ0960555.1"/>
    </source>
</evidence>
<keyword evidence="3" id="KW-1185">Reference proteome</keyword>
<feature type="compositionally biased region" description="Basic and acidic residues" evidence="1">
    <location>
        <begin position="93"/>
        <end position="108"/>
    </location>
</feature>
<name>A0A9D5H229_9LILI</name>
<protein>
    <submittedName>
        <fullName evidence="2">Uncharacterized protein</fullName>
    </submittedName>
</protein>
<gene>
    <name evidence="2" type="ORF">J5N97_001594</name>
</gene>
<evidence type="ECO:0000256" key="1">
    <source>
        <dbReference type="SAM" id="MobiDB-lite"/>
    </source>
</evidence>